<name>A0AAJ5RKN1_9BACI</name>
<evidence type="ECO:0000256" key="1">
    <source>
        <dbReference type="SAM" id="Phobius"/>
    </source>
</evidence>
<sequence>MRIYLPYFILLVLILTTMVVTWGKANKTIMYSITLISVAGLTLLKSIEKREK</sequence>
<dbReference type="EMBL" id="CP113527">
    <property type="protein sequence ID" value="WDV05028.1"/>
    <property type="molecule type" value="Genomic_DNA"/>
</dbReference>
<dbReference type="Proteomes" id="UP001219585">
    <property type="component" value="Chromosome"/>
</dbReference>
<feature type="transmembrane region" description="Helical" evidence="1">
    <location>
        <begin position="29"/>
        <end position="47"/>
    </location>
</feature>
<proteinExistence type="predicted"/>
<keyword evidence="1" id="KW-0812">Transmembrane</keyword>
<dbReference type="KEGG" id="liu:OU989_11920"/>
<keyword evidence="1" id="KW-0472">Membrane</keyword>
<feature type="transmembrane region" description="Helical" evidence="1">
    <location>
        <begin position="7"/>
        <end position="23"/>
    </location>
</feature>
<dbReference type="RefSeq" id="WP_274793261.1">
    <property type="nucleotide sequence ID" value="NZ_CP113527.1"/>
</dbReference>
<reference evidence="2" key="1">
    <citation type="submission" date="2022-11" db="EMBL/GenBank/DDBJ databases">
        <title>Lysinibacillus irui.</title>
        <authorList>
            <person name="Akintayo S.O."/>
        </authorList>
    </citation>
    <scope>NUCLEOTIDE SEQUENCE</scope>
    <source>
        <strain evidence="2">IRB4-01</strain>
    </source>
</reference>
<accession>A0AAJ5RKN1</accession>
<evidence type="ECO:0000313" key="3">
    <source>
        <dbReference type="Proteomes" id="UP001219585"/>
    </source>
</evidence>
<evidence type="ECO:0000313" key="2">
    <source>
        <dbReference type="EMBL" id="WDV05028.1"/>
    </source>
</evidence>
<protein>
    <submittedName>
        <fullName evidence="2">Uncharacterized protein</fullName>
    </submittedName>
</protein>
<gene>
    <name evidence="2" type="ORF">OU989_11920</name>
</gene>
<dbReference type="AlphaFoldDB" id="A0AAJ5RKN1"/>
<keyword evidence="1" id="KW-1133">Transmembrane helix</keyword>
<organism evidence="2 3">
    <name type="scientific">Lysinibacillus irui</name>
    <dbReference type="NCBI Taxonomy" id="2998077"/>
    <lineage>
        <taxon>Bacteria</taxon>
        <taxon>Bacillati</taxon>
        <taxon>Bacillota</taxon>
        <taxon>Bacilli</taxon>
        <taxon>Bacillales</taxon>
        <taxon>Bacillaceae</taxon>
        <taxon>Lysinibacillus</taxon>
    </lineage>
</organism>